<dbReference type="InterPro" id="IPR050340">
    <property type="entry name" value="Cytosolic_Fe-S_CAF"/>
</dbReference>
<proteinExistence type="inferred from homology"/>
<feature type="domain" description="Iron hydrogenase large subunit C-terminal" evidence="8">
    <location>
        <begin position="98"/>
        <end position="420"/>
    </location>
</feature>
<dbReference type="GO" id="GO:0005829">
    <property type="term" value="C:cytosol"/>
    <property type="evidence" value="ECO:0007669"/>
    <property type="project" value="EnsemblFungi"/>
</dbReference>
<keyword evidence="4" id="KW-0408">Iron</keyword>
<evidence type="ECO:0000256" key="6">
    <source>
        <dbReference type="ARBA" id="ARBA00031269"/>
    </source>
</evidence>
<keyword evidence="4" id="KW-0004">4Fe-4S</keyword>
<evidence type="ECO:0000256" key="7">
    <source>
        <dbReference type="SAM" id="MobiDB-lite"/>
    </source>
</evidence>
<sequence length="484" mass="52856">MSAKLSEEDLNDYIAPGPICINPAGSSSSNKAASNANGTPSDELEVGQESSEPEKVSISLQDCLACAGCITSSEEVLLSKQSHTVFLDAWKQLQGSSKILVISVAPQCRLSLAQYFGLSLPQMDKALLNIFASVLHCRYAVGTELGRVIAIQHTNEHLFKLKKQQSINNDGNTKRGTPRLCSVCPGFVLYAEKTRPELVPLLLNVKSPQQVTGSLLKQTLPPEQEIYHLSLMPCFDKKLEASRPDAVEEGVDCVLTPREFLAIMQELQIDIKDHLNVDLAASAHELSPPGWDPQVHWASNAGSSSGGYAFQYARYLQSLNPGSQIHILNGRNGDVREYRVTASDDQQKVFGSTSELYGFRNIQNMVRKLKGAQRGGRVVVRKRGANKGDSAQNGATMQADPYEGEFIEVMACPGGCINGGGLLSGESSVKRRATAQVLDERYEKEFVELDPLNLPLGSASEKSYEYEFHAIEKSTNVVSMSSEW</sequence>
<dbReference type="GO" id="GO:0051539">
    <property type="term" value="F:4 iron, 4 sulfur cluster binding"/>
    <property type="evidence" value="ECO:0007669"/>
    <property type="project" value="UniProtKB-KW"/>
</dbReference>
<dbReference type="InterPro" id="IPR009016">
    <property type="entry name" value="Fe_hydrogenase"/>
</dbReference>
<accession>B2G4B4</accession>
<protein>
    <recommendedName>
        <fullName evidence="2">Cytosolic Fe-S cluster assembly factor NAR1</fullName>
    </recommendedName>
    <alternativeName>
        <fullName evidence="3">Cytosolic Fe-S cluster assembly factor nar1</fullName>
    </alternativeName>
    <alternativeName>
        <fullName evidence="6">Nuclear architecture-related protein 1</fullName>
    </alternativeName>
</protein>
<dbReference type="KEGG" id="zro:ZYRO0F15642g"/>
<dbReference type="OMA" id="GYLHHVL"/>
<gene>
    <name evidence="9" type="primary">Zr_NAR1</name>
    <name evidence="9" type="ORF">Zrou_4p24</name>
</gene>
<dbReference type="EMBL" id="AM989983">
    <property type="protein sequence ID" value="CAQ43423.1"/>
    <property type="molecule type" value="Genomic_DNA"/>
</dbReference>
<dbReference type="GO" id="GO:0016226">
    <property type="term" value="P:iron-sulfur cluster assembly"/>
    <property type="evidence" value="ECO:0007669"/>
    <property type="project" value="EnsemblFungi"/>
</dbReference>
<comment type="similarity">
    <text evidence="1">Belongs to the NARF family.</text>
</comment>
<evidence type="ECO:0000259" key="8">
    <source>
        <dbReference type="Pfam" id="PF02906"/>
    </source>
</evidence>
<dbReference type="Pfam" id="PF02906">
    <property type="entry name" value="Fe_hyd_lg_C"/>
    <property type="match status" value="1"/>
</dbReference>
<evidence type="ECO:0000256" key="4">
    <source>
        <dbReference type="ARBA" id="ARBA00022485"/>
    </source>
</evidence>
<evidence type="ECO:0000256" key="1">
    <source>
        <dbReference type="ARBA" id="ARBA00006596"/>
    </source>
</evidence>
<dbReference type="PANTHER" id="PTHR11615">
    <property type="entry name" value="NITRATE, FORMATE, IRON DEHYDROGENASE"/>
    <property type="match status" value="1"/>
</dbReference>
<dbReference type="AlphaFoldDB" id="B2G4B4"/>
<organism evidence="9">
    <name type="scientific">Zygosaccharomyces rouxii</name>
    <dbReference type="NCBI Taxonomy" id="4956"/>
    <lineage>
        <taxon>Eukaryota</taxon>
        <taxon>Fungi</taxon>
        <taxon>Dikarya</taxon>
        <taxon>Ascomycota</taxon>
        <taxon>Saccharomycotina</taxon>
        <taxon>Saccharomycetes</taxon>
        <taxon>Saccharomycetales</taxon>
        <taxon>Saccharomycetaceae</taxon>
        <taxon>Zygosaccharomyces</taxon>
    </lineage>
</organism>
<name>B2G4B4_ZYGRO</name>
<dbReference type="GO" id="GO:0016020">
    <property type="term" value="C:membrane"/>
    <property type="evidence" value="ECO:0007669"/>
    <property type="project" value="EnsemblFungi"/>
</dbReference>
<dbReference type="InterPro" id="IPR004108">
    <property type="entry name" value="Fe_hydrogenase_lsu_C"/>
</dbReference>
<dbReference type="Gene3D" id="3.40.950.10">
    <property type="entry name" value="Fe-only Hydrogenase (Larger Subunit), Chain L, domain 3"/>
    <property type="match status" value="1"/>
</dbReference>
<evidence type="ECO:0000256" key="2">
    <source>
        <dbReference type="ARBA" id="ARBA00015854"/>
    </source>
</evidence>
<feature type="compositionally biased region" description="Low complexity" evidence="7">
    <location>
        <begin position="26"/>
        <end position="37"/>
    </location>
</feature>
<evidence type="ECO:0000256" key="5">
    <source>
        <dbReference type="ARBA" id="ARBA00023014"/>
    </source>
</evidence>
<dbReference type="Gene3D" id="3.40.50.1780">
    <property type="match status" value="1"/>
</dbReference>
<evidence type="ECO:0000313" key="9">
    <source>
        <dbReference type="EMBL" id="CAQ43423.1"/>
    </source>
</evidence>
<reference evidence="9" key="1">
    <citation type="submission" date="2008-02" db="EMBL/GenBank/DDBJ databases">
        <title>Zygosaccharomyces rouxii homologs of Saccharomyces cerevisiae chromosome III.</title>
        <authorList>
            <person name="Gordon J.L."/>
            <person name="Wolfe K.H."/>
        </authorList>
    </citation>
    <scope>NUCLEOTIDE SEQUENCE</scope>
    <source>
        <strain evidence="9">CBS 732</strain>
    </source>
</reference>
<dbReference type="SUPFAM" id="SSF53920">
    <property type="entry name" value="Fe-only hydrogenase"/>
    <property type="match status" value="1"/>
</dbReference>
<feature type="region of interest" description="Disordered" evidence="7">
    <location>
        <begin position="26"/>
        <end position="51"/>
    </location>
</feature>
<evidence type="ECO:0000256" key="3">
    <source>
        <dbReference type="ARBA" id="ARBA00017073"/>
    </source>
</evidence>
<keyword evidence="5" id="KW-0411">Iron-sulfur</keyword>
<keyword evidence="4" id="KW-0479">Metal-binding</keyword>